<comment type="caution">
    <text evidence="2">The sequence shown here is derived from an EMBL/GenBank/DDBJ whole genome shotgun (WGS) entry which is preliminary data.</text>
</comment>
<dbReference type="Proteomes" id="UP001356095">
    <property type="component" value="Unassembled WGS sequence"/>
</dbReference>
<evidence type="ECO:0000313" key="2">
    <source>
        <dbReference type="EMBL" id="MEE2040196.1"/>
    </source>
</evidence>
<dbReference type="EMBL" id="JAUZMY010000026">
    <property type="protein sequence ID" value="MEE2040196.1"/>
    <property type="molecule type" value="Genomic_DNA"/>
</dbReference>
<sequence>MTARRGAVRVAGARDIEPATETPAPPVPGRRVVLEGGPLHGDVYTVADSLPTVELPKVRRRTLADIMRCEEPPTVMYHRDPRRPSVFTHFG</sequence>
<feature type="compositionally biased region" description="Low complexity" evidence="1">
    <location>
        <begin position="1"/>
        <end position="11"/>
    </location>
</feature>
<proteinExistence type="predicted"/>
<gene>
    <name evidence="2" type="ORF">Q8791_23545</name>
</gene>
<reference evidence="2 3" key="1">
    <citation type="submission" date="2023-08" db="EMBL/GenBank/DDBJ databases">
        <authorList>
            <person name="Girao M."/>
            <person name="Carvalho M.F."/>
        </authorList>
    </citation>
    <scope>NUCLEOTIDE SEQUENCE [LARGE SCALE GENOMIC DNA]</scope>
    <source>
        <strain evidence="2 3">CT-R113</strain>
    </source>
</reference>
<name>A0ABU7KD90_9ACTN</name>
<keyword evidence="3" id="KW-1185">Reference proteome</keyword>
<dbReference type="RefSeq" id="WP_330093965.1">
    <property type="nucleotide sequence ID" value="NZ_JAUZMY010000026.1"/>
</dbReference>
<evidence type="ECO:0000256" key="1">
    <source>
        <dbReference type="SAM" id="MobiDB-lite"/>
    </source>
</evidence>
<feature type="region of interest" description="Disordered" evidence="1">
    <location>
        <begin position="1"/>
        <end position="30"/>
    </location>
</feature>
<evidence type="ECO:0000313" key="3">
    <source>
        <dbReference type="Proteomes" id="UP001356095"/>
    </source>
</evidence>
<organism evidence="2 3">
    <name type="scientific">Nocardiopsis codii</name>
    <dbReference type="NCBI Taxonomy" id="3065942"/>
    <lineage>
        <taxon>Bacteria</taxon>
        <taxon>Bacillati</taxon>
        <taxon>Actinomycetota</taxon>
        <taxon>Actinomycetes</taxon>
        <taxon>Streptosporangiales</taxon>
        <taxon>Nocardiopsidaceae</taxon>
        <taxon>Nocardiopsis</taxon>
    </lineage>
</organism>
<protein>
    <submittedName>
        <fullName evidence="2">Uncharacterized protein</fullName>
    </submittedName>
</protein>
<accession>A0ABU7KD90</accession>